<proteinExistence type="predicted"/>
<protein>
    <recommendedName>
        <fullName evidence="4">HEXXH motif domain-containing protein</fullName>
    </recommendedName>
</protein>
<dbReference type="HOGENOM" id="CLU_030497_0_0_7"/>
<keyword evidence="3" id="KW-1185">Reference proteome</keyword>
<evidence type="ECO:0000313" key="3">
    <source>
        <dbReference type="Proteomes" id="UP000011131"/>
    </source>
</evidence>
<dbReference type="OrthoDB" id="6026908at2"/>
<dbReference type="Proteomes" id="UP000011131">
    <property type="component" value="Chromosome"/>
</dbReference>
<name>L7UBA4_MYXSD</name>
<reference evidence="2 3" key="1">
    <citation type="journal article" date="2013" name="Genome Announc.">
        <title>Complete genome sequence of Myxococcus stipitatus strain DSM 14675, a fruiting myxobacterium.</title>
        <authorList>
            <person name="Huntley S."/>
            <person name="Kneip S."/>
            <person name="Treuner-Lange A."/>
            <person name="Sogaard-Andersen L."/>
        </authorList>
    </citation>
    <scope>NUCLEOTIDE SEQUENCE [LARGE SCALE GENOMIC DNA]</scope>
    <source>
        <strain evidence="3">DSM 14675 / JCM 12634 / Mx s8</strain>
    </source>
</reference>
<feature type="compositionally biased region" description="Low complexity" evidence="1">
    <location>
        <begin position="392"/>
        <end position="409"/>
    </location>
</feature>
<dbReference type="EMBL" id="CP004025">
    <property type="protein sequence ID" value="AGC43749.1"/>
    <property type="molecule type" value="Genomic_DNA"/>
</dbReference>
<dbReference type="InterPro" id="IPR026337">
    <property type="entry name" value="AKG_HExxH"/>
</dbReference>
<gene>
    <name evidence="2" type="ordered locus">MYSTI_02433</name>
</gene>
<evidence type="ECO:0000256" key="1">
    <source>
        <dbReference type="SAM" id="MobiDB-lite"/>
    </source>
</evidence>
<dbReference type="PATRIC" id="fig|1278073.3.peg.2463"/>
<feature type="region of interest" description="Disordered" evidence="1">
    <location>
        <begin position="392"/>
        <end position="415"/>
    </location>
</feature>
<dbReference type="STRING" id="1278073.MYSTI_02433"/>
<dbReference type="AlphaFoldDB" id="L7UBA4"/>
<dbReference type="NCBIfam" id="TIGR04267">
    <property type="entry name" value="mod_HExxH"/>
    <property type="match status" value="1"/>
</dbReference>
<accession>L7UBA4</accession>
<organism evidence="2 3">
    <name type="scientific">Myxococcus stipitatus (strain DSM 14675 / JCM 12634 / Mx s8)</name>
    <dbReference type="NCBI Taxonomy" id="1278073"/>
    <lineage>
        <taxon>Bacteria</taxon>
        <taxon>Pseudomonadati</taxon>
        <taxon>Myxococcota</taxon>
        <taxon>Myxococcia</taxon>
        <taxon>Myxococcales</taxon>
        <taxon>Cystobacterineae</taxon>
        <taxon>Myxococcaceae</taxon>
        <taxon>Myxococcus</taxon>
    </lineage>
</organism>
<evidence type="ECO:0000313" key="2">
    <source>
        <dbReference type="EMBL" id="AGC43749.1"/>
    </source>
</evidence>
<sequence>MALSGSIRQGEDGVQLIDAIRQVDGQLQQHEQFGDSSRIVGRVLERYKFALDVLARSNTRLQEWAARVELLDARSVDMLLGDLLVRAELESAVSRIESSGPSGAECEKLASLLEDALGPASRERGPGLARRGMERELIVGPSARTWVWDLPDASTPLADRLRESIQTGFMPGAQSSVSILRPTPRGAQGLERACTLLHRLVPRMADSIFRHLHSIAVAHIRGARGRMLTGSGGDGTPCMIFIDPDELENPWDTAGHILHEGIHLKLSDLIRTGAIVTDDEPVDLPWGRRTALSNTLFAFHAYVHMHVFRAAVEHLGPECHAEFGAPRDYQAPAHAMSVVNNETAVPYSRAEERLDFLHAQLSGPLSPRLTPHGRQLVAWLWDTLRPFERASTAPAPSVTASPRAPPSSARYRKGRHLSLRRSPSSEALFALDPRTQRIVTLNLAAWLAFELCEDKTEEELLSAYTASLGLGAERAWAQLAPTLEGLVASGMVERLPRAARDSGGASR</sequence>
<evidence type="ECO:0008006" key="4">
    <source>
        <dbReference type="Google" id="ProtNLM"/>
    </source>
</evidence>
<dbReference type="KEGG" id="msd:MYSTI_02433"/>